<protein>
    <recommendedName>
        <fullName evidence="2">DDE-1 domain-containing protein</fullName>
    </recommendedName>
</protein>
<reference evidence="3" key="1">
    <citation type="submission" date="2023-10" db="EMBL/GenBank/DDBJ databases">
        <title>Genome assemblies of two species of porcelain crab, Petrolisthes cinctipes and Petrolisthes manimaculis (Anomura: Porcellanidae).</title>
        <authorList>
            <person name="Angst P."/>
        </authorList>
    </citation>
    <scope>NUCLEOTIDE SEQUENCE</scope>
    <source>
        <strain evidence="3">PB745_01</strain>
        <tissue evidence="3">Gill</tissue>
    </source>
</reference>
<dbReference type="InterPro" id="IPR004875">
    <property type="entry name" value="DDE_SF_endonuclease_dom"/>
</dbReference>
<organism evidence="3 4">
    <name type="scientific">Petrolisthes cinctipes</name>
    <name type="common">Flat porcelain crab</name>
    <dbReference type="NCBI Taxonomy" id="88211"/>
    <lineage>
        <taxon>Eukaryota</taxon>
        <taxon>Metazoa</taxon>
        <taxon>Ecdysozoa</taxon>
        <taxon>Arthropoda</taxon>
        <taxon>Crustacea</taxon>
        <taxon>Multicrustacea</taxon>
        <taxon>Malacostraca</taxon>
        <taxon>Eumalacostraca</taxon>
        <taxon>Eucarida</taxon>
        <taxon>Decapoda</taxon>
        <taxon>Pleocyemata</taxon>
        <taxon>Anomura</taxon>
        <taxon>Galatheoidea</taxon>
        <taxon>Porcellanidae</taxon>
        <taxon>Petrolisthes</taxon>
    </lineage>
</organism>
<dbReference type="Proteomes" id="UP001286313">
    <property type="component" value="Unassembled WGS sequence"/>
</dbReference>
<dbReference type="PANTHER" id="PTHR19303:SF73">
    <property type="entry name" value="PROTEIN PDC2"/>
    <property type="match status" value="1"/>
</dbReference>
<feature type="region of interest" description="Disordered" evidence="1">
    <location>
        <begin position="337"/>
        <end position="373"/>
    </location>
</feature>
<evidence type="ECO:0000259" key="2">
    <source>
        <dbReference type="Pfam" id="PF03184"/>
    </source>
</evidence>
<gene>
    <name evidence="3" type="ORF">Pcinc_013310</name>
</gene>
<feature type="compositionally biased region" description="Low complexity" evidence="1">
    <location>
        <begin position="359"/>
        <end position="373"/>
    </location>
</feature>
<keyword evidence="4" id="KW-1185">Reference proteome</keyword>
<dbReference type="GO" id="GO:0005634">
    <property type="term" value="C:nucleus"/>
    <property type="evidence" value="ECO:0007669"/>
    <property type="project" value="TreeGrafter"/>
</dbReference>
<accession>A0AAE1FYV1</accession>
<evidence type="ECO:0000256" key="1">
    <source>
        <dbReference type="SAM" id="MobiDB-lite"/>
    </source>
</evidence>
<evidence type="ECO:0000313" key="3">
    <source>
        <dbReference type="EMBL" id="KAK3882319.1"/>
    </source>
</evidence>
<proteinExistence type="predicted"/>
<feature type="domain" description="DDE-1" evidence="2">
    <location>
        <begin position="3"/>
        <end position="171"/>
    </location>
</feature>
<sequence>MSKLAVYWDYNKAAWMDGRICLKWFDNYFVKETKLFCKRNNLAHKIILTLDNALGHPDILVGKHPNIKVVFLPKNTTSIIQPMDQEVVASFKRKYYARSYKQLREATDTSFGQALHSVAENDDEMELAEEELDKEKKTIRQWWKEYTIRNTIDNAVIAWREISIEQIVRAWRPLLGVTVDAGDTASGEADTESEEVLTQLQGVSSAIASVTAESMREVLSSGEKDLTVEEMVQEMEREAVSESEGEEELVPRCMNHKDVARVLEQAEILKSLIIEINPDITEGSSEANEVDKLPVIRMYREMYKKHINHKHQPNITSYFKRRTLRPNPREKPVVDIVELSGDGSGPSSASCGTPDAATSLFNNSSSDSSFGFD</sequence>
<dbReference type="AlphaFoldDB" id="A0AAE1FYV1"/>
<comment type="caution">
    <text evidence="3">The sequence shown here is derived from an EMBL/GenBank/DDBJ whole genome shotgun (WGS) entry which is preliminary data.</text>
</comment>
<dbReference type="PANTHER" id="PTHR19303">
    <property type="entry name" value="TRANSPOSON"/>
    <property type="match status" value="1"/>
</dbReference>
<evidence type="ECO:0000313" key="4">
    <source>
        <dbReference type="Proteomes" id="UP001286313"/>
    </source>
</evidence>
<dbReference type="InterPro" id="IPR050863">
    <property type="entry name" value="CenT-Element_Derived"/>
</dbReference>
<dbReference type="Pfam" id="PF03184">
    <property type="entry name" value="DDE_1"/>
    <property type="match status" value="1"/>
</dbReference>
<dbReference type="GO" id="GO:0003677">
    <property type="term" value="F:DNA binding"/>
    <property type="evidence" value="ECO:0007669"/>
    <property type="project" value="TreeGrafter"/>
</dbReference>
<dbReference type="EMBL" id="JAWQEG010001106">
    <property type="protein sequence ID" value="KAK3882319.1"/>
    <property type="molecule type" value="Genomic_DNA"/>
</dbReference>
<name>A0AAE1FYV1_PETCI</name>